<evidence type="ECO:0000313" key="1">
    <source>
        <dbReference type="EMBL" id="MFC4874426.1"/>
    </source>
</evidence>
<protein>
    <submittedName>
        <fullName evidence="1">YdeI family protein</fullName>
    </submittedName>
</protein>
<gene>
    <name evidence="1" type="ORF">ACFPFU_22170</name>
</gene>
<dbReference type="Proteomes" id="UP001595818">
    <property type="component" value="Unassembled WGS sequence"/>
</dbReference>
<reference evidence="2" key="1">
    <citation type="journal article" date="2019" name="Int. J. Syst. Evol. Microbiol.">
        <title>The Global Catalogue of Microorganisms (GCM) 10K type strain sequencing project: providing services to taxonomists for standard genome sequencing and annotation.</title>
        <authorList>
            <consortium name="The Broad Institute Genomics Platform"/>
            <consortium name="The Broad Institute Genome Sequencing Center for Infectious Disease"/>
            <person name="Wu L."/>
            <person name="Ma J."/>
        </authorList>
    </citation>
    <scope>NUCLEOTIDE SEQUENCE [LARGE SCALE GENOMIC DNA]</scope>
    <source>
        <strain evidence="2">CGMCC 4.7466</strain>
    </source>
</reference>
<sequence>MEKNNGIPAMPFTSREDWRRWLEDHHTEKSAIFMIIYRQKSQIASLTYEEAVEEALCFGWIDSKANKRDADSYYLYFAPRNAKSRWSKINRDRVAKMESQGLMRPSGQELVDLAKSTGTWEALMDVENLVIPADLLHLLDSKPEASKNFQAFSPSSRKIILEWIMSAKRPETRQKRIMETVRLAEINVKAHHPGR</sequence>
<keyword evidence="2" id="KW-1185">Reference proteome</keyword>
<evidence type="ECO:0000313" key="2">
    <source>
        <dbReference type="Proteomes" id="UP001595818"/>
    </source>
</evidence>
<proteinExistence type="predicted"/>
<dbReference type="RefSeq" id="WP_377068261.1">
    <property type="nucleotide sequence ID" value="NZ_JBHSJJ010000018.1"/>
</dbReference>
<dbReference type="Pfam" id="PF13376">
    <property type="entry name" value="OmdA"/>
    <property type="match status" value="1"/>
</dbReference>
<organism evidence="1 2">
    <name type="scientific">Negadavirga shengliensis</name>
    <dbReference type="NCBI Taxonomy" id="1389218"/>
    <lineage>
        <taxon>Bacteria</taxon>
        <taxon>Pseudomonadati</taxon>
        <taxon>Bacteroidota</taxon>
        <taxon>Cytophagia</taxon>
        <taxon>Cytophagales</taxon>
        <taxon>Cyclobacteriaceae</taxon>
        <taxon>Negadavirga</taxon>
    </lineage>
</organism>
<accession>A0ABV9T6P3</accession>
<comment type="caution">
    <text evidence="1">The sequence shown here is derived from an EMBL/GenBank/DDBJ whole genome shotgun (WGS) entry which is preliminary data.</text>
</comment>
<name>A0ABV9T6P3_9BACT</name>
<dbReference type="EMBL" id="JBHSJJ010000018">
    <property type="protein sequence ID" value="MFC4874426.1"/>
    <property type="molecule type" value="Genomic_DNA"/>
</dbReference>